<dbReference type="SMART" id="SM00389">
    <property type="entry name" value="HOX"/>
    <property type="match status" value="1"/>
</dbReference>
<evidence type="ECO:0000256" key="3">
    <source>
        <dbReference type="ARBA" id="ARBA00023015"/>
    </source>
</evidence>
<dbReference type="GO" id="GO:0005634">
    <property type="term" value="C:nucleus"/>
    <property type="evidence" value="ECO:0007669"/>
    <property type="project" value="UniProtKB-SubCell"/>
</dbReference>
<keyword evidence="8 9" id="KW-0539">Nucleus</keyword>
<dbReference type="GO" id="GO:0000978">
    <property type="term" value="F:RNA polymerase II cis-regulatory region sequence-specific DNA binding"/>
    <property type="evidence" value="ECO:0007669"/>
    <property type="project" value="TreeGrafter"/>
</dbReference>
<evidence type="ECO:0000256" key="9">
    <source>
        <dbReference type="PROSITE-ProRule" id="PRU00108"/>
    </source>
</evidence>
<evidence type="ECO:0000313" key="13">
    <source>
        <dbReference type="Proteomes" id="UP000050790"/>
    </source>
</evidence>
<reference evidence="14" key="1">
    <citation type="submission" date="2023-11" db="UniProtKB">
        <authorList>
            <consortium name="WormBaseParasite"/>
        </authorList>
    </citation>
    <scope>IDENTIFICATION</scope>
</reference>
<dbReference type="AlphaFoldDB" id="A0AA85A1W3"/>
<dbReference type="WBParaSite" id="SMRG1_59200.1">
    <property type="protein sequence ID" value="SMRG1_59200.1"/>
    <property type="gene ID" value="SMRG1_59200"/>
</dbReference>
<evidence type="ECO:0000256" key="11">
    <source>
        <dbReference type="SAM" id="MobiDB-lite"/>
    </source>
</evidence>
<dbReference type="InterPro" id="IPR009057">
    <property type="entry name" value="Homeodomain-like_sf"/>
</dbReference>
<evidence type="ECO:0000256" key="4">
    <source>
        <dbReference type="ARBA" id="ARBA00023125"/>
    </source>
</evidence>
<dbReference type="SUPFAM" id="SSF46689">
    <property type="entry name" value="Homeodomain-like"/>
    <property type="match status" value="1"/>
</dbReference>
<accession>A0AA85A1W3</accession>
<evidence type="ECO:0000256" key="8">
    <source>
        <dbReference type="ARBA" id="ARBA00023242"/>
    </source>
</evidence>
<keyword evidence="7" id="KW-0804">Transcription</keyword>
<evidence type="ECO:0000259" key="12">
    <source>
        <dbReference type="PROSITE" id="PS50071"/>
    </source>
</evidence>
<feature type="region of interest" description="Disordered" evidence="11">
    <location>
        <begin position="431"/>
        <end position="453"/>
    </location>
</feature>
<keyword evidence="3" id="KW-0805">Transcription regulation</keyword>
<dbReference type="Gene3D" id="1.10.10.60">
    <property type="entry name" value="Homeodomain-like"/>
    <property type="match status" value="1"/>
</dbReference>
<keyword evidence="4 9" id="KW-0238">DNA-binding</keyword>
<comment type="subcellular location">
    <subcellularLocation>
        <location evidence="1 9 10">Nucleus</location>
    </subcellularLocation>
</comment>
<dbReference type="InterPro" id="IPR042634">
    <property type="entry name" value="MOX-1/MOX-2"/>
</dbReference>
<dbReference type="InterPro" id="IPR020479">
    <property type="entry name" value="HD_metazoa"/>
</dbReference>
<dbReference type="Pfam" id="PF00046">
    <property type="entry name" value="Homeodomain"/>
    <property type="match status" value="1"/>
</dbReference>
<dbReference type="PANTHER" id="PTHR24328">
    <property type="entry name" value="HOMEOBOX PROTEIN MOX"/>
    <property type="match status" value="1"/>
</dbReference>
<evidence type="ECO:0000256" key="1">
    <source>
        <dbReference type="ARBA" id="ARBA00004123"/>
    </source>
</evidence>
<feature type="domain" description="Homeobox" evidence="12">
    <location>
        <begin position="588"/>
        <end position="648"/>
    </location>
</feature>
<dbReference type="GO" id="GO:0045944">
    <property type="term" value="P:positive regulation of transcription by RNA polymerase II"/>
    <property type="evidence" value="ECO:0007669"/>
    <property type="project" value="InterPro"/>
</dbReference>
<keyword evidence="5 9" id="KW-0371">Homeobox</keyword>
<dbReference type="GO" id="GO:0000981">
    <property type="term" value="F:DNA-binding transcription factor activity, RNA polymerase II-specific"/>
    <property type="evidence" value="ECO:0007669"/>
    <property type="project" value="InterPro"/>
</dbReference>
<dbReference type="PROSITE" id="PS50071">
    <property type="entry name" value="HOMEOBOX_2"/>
    <property type="match status" value="1"/>
</dbReference>
<protein>
    <recommendedName>
        <fullName evidence="12">Homeobox domain-containing protein</fullName>
    </recommendedName>
</protein>
<evidence type="ECO:0000256" key="5">
    <source>
        <dbReference type="ARBA" id="ARBA00023155"/>
    </source>
</evidence>
<sequence length="677" mass="77401">MLQSNSMTLTTYMRNICHCSINQCNCLNSLPTYIEPLNSIPSVYKNDHENLQHLPHHPHPHYYYPYDKKSYQLQLKMRQTYTTDISDNCSNGCGSISSSRSSSDSSSNSSSSNSSNTCCISSPSNKIKSIGPMDLTNSINSSNEELFSTTSRLFPLDRIQRKDCHYESLLDHTNVHCWNDYQQIDQICSQSSTSISISPTSSSSSIQSTGKINPFSLLIPSSVKTTSTSVLPISSFQSESNAHLLRVLNHELIPWYSDHIHTINQYHSTINNHNNNNNSDCTLPNHFTEPNWYPNMLTFNEHLNIFECKPSNLSKNDIMMMNKLKTTNVISNYITTNTSSSITTVNTTNSSIMTSNDGLEKYWSTEDIMYNQSLEMRNQQIKSIPNPCSVIASSSSSPIVPTSSALTTPTSTLHCTKILNQSILYNNNNTNINKKPISNPNRKRSHTGEFKTNEFNNPITQQFVNSKKSRYTTHTSTTSHLSNIHHDKHISHQQFNNDNLNNSSLIDDELKSAYIEHGRFDRTQGQEQMLNSEMNRRSNISRNDNINDITDDEYDEDDDIVNDGDCLMTDKTNVSCNFHKILSNNSNNKPRKERTAFTKHQICELEKEFTTHSYLTRLRRYEIAVALNLTERQVKVWFQNRRMKFKRMRSNSVSKDETYSIQLPYDDDLCSSMQQIC</sequence>
<evidence type="ECO:0000256" key="2">
    <source>
        <dbReference type="ARBA" id="ARBA00022473"/>
    </source>
</evidence>
<dbReference type="PANTHER" id="PTHR24328:SF7">
    <property type="entry name" value="BUTTONLESS"/>
    <property type="match status" value="1"/>
</dbReference>
<evidence type="ECO:0000256" key="6">
    <source>
        <dbReference type="ARBA" id="ARBA00023159"/>
    </source>
</evidence>
<dbReference type="InterPro" id="IPR017970">
    <property type="entry name" value="Homeobox_CS"/>
</dbReference>
<evidence type="ECO:0000256" key="7">
    <source>
        <dbReference type="ARBA" id="ARBA00023163"/>
    </source>
</evidence>
<dbReference type="Proteomes" id="UP000050790">
    <property type="component" value="Unassembled WGS sequence"/>
</dbReference>
<feature type="DNA-binding region" description="Homeobox" evidence="9">
    <location>
        <begin position="590"/>
        <end position="649"/>
    </location>
</feature>
<name>A0AA85A1W3_9TREM</name>
<dbReference type="PROSITE" id="PS00027">
    <property type="entry name" value="HOMEOBOX_1"/>
    <property type="match status" value="1"/>
</dbReference>
<feature type="region of interest" description="Disordered" evidence="11">
    <location>
        <begin position="99"/>
        <end position="120"/>
    </location>
</feature>
<keyword evidence="6" id="KW-0010">Activator</keyword>
<evidence type="ECO:0000313" key="14">
    <source>
        <dbReference type="WBParaSite" id="SMRG1_59200.1"/>
    </source>
</evidence>
<evidence type="ECO:0000256" key="10">
    <source>
        <dbReference type="RuleBase" id="RU000682"/>
    </source>
</evidence>
<keyword evidence="2" id="KW-0217">Developmental protein</keyword>
<dbReference type="PRINTS" id="PR00024">
    <property type="entry name" value="HOMEOBOX"/>
</dbReference>
<organism evidence="13 14">
    <name type="scientific">Schistosoma margrebowiei</name>
    <dbReference type="NCBI Taxonomy" id="48269"/>
    <lineage>
        <taxon>Eukaryota</taxon>
        <taxon>Metazoa</taxon>
        <taxon>Spiralia</taxon>
        <taxon>Lophotrochozoa</taxon>
        <taxon>Platyhelminthes</taxon>
        <taxon>Trematoda</taxon>
        <taxon>Digenea</taxon>
        <taxon>Strigeidida</taxon>
        <taxon>Schistosomatoidea</taxon>
        <taxon>Schistosomatidae</taxon>
        <taxon>Schistosoma</taxon>
    </lineage>
</organism>
<dbReference type="CDD" id="cd00086">
    <property type="entry name" value="homeodomain"/>
    <property type="match status" value="1"/>
</dbReference>
<dbReference type="InterPro" id="IPR001356">
    <property type="entry name" value="HD"/>
</dbReference>
<feature type="compositionally biased region" description="Low complexity" evidence="11">
    <location>
        <begin position="431"/>
        <end position="440"/>
    </location>
</feature>
<proteinExistence type="predicted"/>